<comment type="subcellular location">
    <subcellularLocation>
        <location evidence="1 6">Secreted</location>
    </subcellularLocation>
</comment>
<dbReference type="EMBL" id="OU466863">
    <property type="protein sequence ID" value="CAH2078905.1"/>
    <property type="molecule type" value="Genomic_DNA"/>
</dbReference>
<reference evidence="7 8" key="1">
    <citation type="submission" date="2022-03" db="EMBL/GenBank/DDBJ databases">
        <authorList>
            <person name="Nunn A."/>
            <person name="Chopra R."/>
            <person name="Nunn A."/>
            <person name="Contreras Garrido A."/>
        </authorList>
    </citation>
    <scope>NUCLEOTIDE SEQUENCE [LARGE SCALE GENOMIC DNA]</scope>
</reference>
<dbReference type="PANTHER" id="PTHR31232">
    <property type="match status" value="1"/>
</dbReference>
<dbReference type="GO" id="GO:0060320">
    <property type="term" value="P:rejection of self pollen"/>
    <property type="evidence" value="ECO:0007669"/>
    <property type="project" value="UniProtKB-KW"/>
</dbReference>
<organism evidence="7 8">
    <name type="scientific">Thlaspi arvense</name>
    <name type="common">Field penny-cress</name>
    <dbReference type="NCBI Taxonomy" id="13288"/>
    <lineage>
        <taxon>Eukaryota</taxon>
        <taxon>Viridiplantae</taxon>
        <taxon>Streptophyta</taxon>
        <taxon>Embryophyta</taxon>
        <taxon>Tracheophyta</taxon>
        <taxon>Spermatophyta</taxon>
        <taxon>Magnoliopsida</taxon>
        <taxon>eudicotyledons</taxon>
        <taxon>Gunneridae</taxon>
        <taxon>Pentapetalae</taxon>
        <taxon>rosids</taxon>
        <taxon>malvids</taxon>
        <taxon>Brassicales</taxon>
        <taxon>Brassicaceae</taxon>
        <taxon>Thlaspideae</taxon>
        <taxon>Thlaspi</taxon>
    </lineage>
</organism>
<dbReference type="AlphaFoldDB" id="A0AAU9T8W1"/>
<protein>
    <recommendedName>
        <fullName evidence="6">S-protein homolog</fullName>
    </recommendedName>
</protein>
<proteinExistence type="inferred from homology"/>
<comment type="similarity">
    <text evidence="2 6">Belongs to the plant self-incompatibility (S1) protein family.</text>
</comment>
<keyword evidence="8" id="KW-1185">Reference proteome</keyword>
<dbReference type="Proteomes" id="UP000836841">
    <property type="component" value="Chromosome 7"/>
</dbReference>
<evidence type="ECO:0000256" key="5">
    <source>
        <dbReference type="ARBA" id="ARBA00022729"/>
    </source>
</evidence>
<evidence type="ECO:0000256" key="1">
    <source>
        <dbReference type="ARBA" id="ARBA00004613"/>
    </source>
</evidence>
<keyword evidence="5" id="KW-0732">Signal</keyword>
<accession>A0AAU9T8W1</accession>
<keyword evidence="4 6" id="KW-0964">Secreted</keyword>
<gene>
    <name evidence="7" type="ORF">TAV2_LOCUS23102</name>
</gene>
<dbReference type="InterPro" id="IPR010264">
    <property type="entry name" value="Self-incomp_S1"/>
</dbReference>
<evidence type="ECO:0000313" key="8">
    <source>
        <dbReference type="Proteomes" id="UP000836841"/>
    </source>
</evidence>
<evidence type="ECO:0000256" key="6">
    <source>
        <dbReference type="RuleBase" id="RU367044"/>
    </source>
</evidence>
<evidence type="ECO:0000256" key="4">
    <source>
        <dbReference type="ARBA" id="ARBA00022525"/>
    </source>
</evidence>
<dbReference type="PANTHER" id="PTHR31232:SF144">
    <property type="entry name" value="S-PROTEIN HOMOLOG 2"/>
    <property type="match status" value="1"/>
</dbReference>
<dbReference type="GO" id="GO:0005576">
    <property type="term" value="C:extracellular region"/>
    <property type="evidence" value="ECO:0007669"/>
    <property type="project" value="UniProtKB-SubCell"/>
</dbReference>
<sequence>MAKNNISAPNGPSSTKSIFNPFGKITVQIINDLGNKQTLLYHYKLKDDYFGNQSLQFGQSWLFKFWRQFFGRTLFYCSFELPNGRHWFDIYRDHRESSGDNWCQKCVWKIRQTGPCRFNDVSKQFDSCYPWNKSLKEI</sequence>
<evidence type="ECO:0000256" key="3">
    <source>
        <dbReference type="ARBA" id="ARBA00022471"/>
    </source>
</evidence>
<evidence type="ECO:0000256" key="2">
    <source>
        <dbReference type="ARBA" id="ARBA00005581"/>
    </source>
</evidence>
<evidence type="ECO:0000313" key="7">
    <source>
        <dbReference type="EMBL" id="CAH2078905.1"/>
    </source>
</evidence>
<keyword evidence="3 6" id="KW-0713">Self-incompatibility</keyword>
<name>A0AAU9T8W1_THLAR</name>
<dbReference type="Pfam" id="PF05938">
    <property type="entry name" value="Self-incomp_S1"/>
    <property type="match status" value="1"/>
</dbReference>